<evidence type="ECO:0000256" key="6">
    <source>
        <dbReference type="ARBA" id="ARBA00022692"/>
    </source>
</evidence>
<keyword evidence="7" id="KW-0479">Metal-binding</keyword>
<evidence type="ECO:0000256" key="7">
    <source>
        <dbReference type="ARBA" id="ARBA00022723"/>
    </source>
</evidence>
<keyword evidence="13" id="KW-0325">Glycoprotein</keyword>
<keyword evidence="6" id="KW-0812">Transmembrane</keyword>
<sequence length="204" mass="22958">MEPQAVFCSALLADTSMHGSDREEFEFDLHGSANSMYLASRDTTITTVAHFTWAVMLNPEVLRRAQAELTRSLARTGLEDNVYTGMFILKGSLAFRNIRAMMRDENVCENLAVFVPEQFLESVSPEEEKRCDPKTSYLDPEGHIYFLNRLCPGENLVDLSTLDVSKAVDEHSNVIEPNVDFCNPNFMYADFHNLHAVLVADTGL</sequence>
<keyword evidence="15" id="KW-1185">Reference proteome</keyword>
<dbReference type="Gene3D" id="1.10.630.10">
    <property type="entry name" value="Cytochrome P450"/>
    <property type="match status" value="2"/>
</dbReference>
<evidence type="ECO:0000313" key="15">
    <source>
        <dbReference type="Proteomes" id="UP000567179"/>
    </source>
</evidence>
<evidence type="ECO:0000256" key="1">
    <source>
        <dbReference type="ARBA" id="ARBA00001971"/>
    </source>
</evidence>
<dbReference type="InterPro" id="IPR002401">
    <property type="entry name" value="Cyt_P450_E_grp-I"/>
</dbReference>
<evidence type="ECO:0000256" key="8">
    <source>
        <dbReference type="ARBA" id="ARBA00022989"/>
    </source>
</evidence>
<name>A0A8H5ARV3_9AGAR</name>
<accession>A0A8H5ARV3</accession>
<dbReference type="InterPro" id="IPR036396">
    <property type="entry name" value="Cyt_P450_sf"/>
</dbReference>
<evidence type="ECO:0000256" key="11">
    <source>
        <dbReference type="ARBA" id="ARBA00023033"/>
    </source>
</evidence>
<comment type="pathway">
    <text evidence="3">Secondary metabolite biosynthesis.</text>
</comment>
<dbReference type="OrthoDB" id="2789670at2759"/>
<evidence type="ECO:0000256" key="5">
    <source>
        <dbReference type="ARBA" id="ARBA00022617"/>
    </source>
</evidence>
<evidence type="ECO:0000256" key="13">
    <source>
        <dbReference type="ARBA" id="ARBA00023180"/>
    </source>
</evidence>
<keyword evidence="10" id="KW-0408">Iron</keyword>
<keyword evidence="8" id="KW-1133">Transmembrane helix</keyword>
<gene>
    <name evidence="14" type="ORF">D9619_010520</name>
</gene>
<keyword evidence="5" id="KW-0349">Heme</keyword>
<evidence type="ECO:0000256" key="4">
    <source>
        <dbReference type="ARBA" id="ARBA00010617"/>
    </source>
</evidence>
<evidence type="ECO:0000256" key="9">
    <source>
        <dbReference type="ARBA" id="ARBA00023002"/>
    </source>
</evidence>
<evidence type="ECO:0000256" key="3">
    <source>
        <dbReference type="ARBA" id="ARBA00005179"/>
    </source>
</evidence>
<keyword evidence="12" id="KW-0472">Membrane</keyword>
<evidence type="ECO:0008006" key="16">
    <source>
        <dbReference type="Google" id="ProtNLM"/>
    </source>
</evidence>
<comment type="caution">
    <text evidence="14">The sequence shown here is derived from an EMBL/GenBank/DDBJ whole genome shotgun (WGS) entry which is preliminary data.</text>
</comment>
<evidence type="ECO:0000256" key="12">
    <source>
        <dbReference type="ARBA" id="ARBA00023136"/>
    </source>
</evidence>
<comment type="cofactor">
    <cofactor evidence="1">
        <name>heme</name>
        <dbReference type="ChEBI" id="CHEBI:30413"/>
    </cofactor>
</comment>
<dbReference type="InterPro" id="IPR050364">
    <property type="entry name" value="Cytochrome_P450_fung"/>
</dbReference>
<dbReference type="GO" id="GO:0020037">
    <property type="term" value="F:heme binding"/>
    <property type="evidence" value="ECO:0007669"/>
    <property type="project" value="InterPro"/>
</dbReference>
<dbReference type="GO" id="GO:0016020">
    <property type="term" value="C:membrane"/>
    <property type="evidence" value="ECO:0007669"/>
    <property type="project" value="UniProtKB-SubCell"/>
</dbReference>
<dbReference type="PRINTS" id="PR00463">
    <property type="entry name" value="EP450I"/>
</dbReference>
<protein>
    <recommendedName>
        <fullName evidence="16">Cytochrome P450</fullName>
    </recommendedName>
</protein>
<evidence type="ECO:0000313" key="14">
    <source>
        <dbReference type="EMBL" id="KAF5309842.1"/>
    </source>
</evidence>
<dbReference type="GO" id="GO:0004497">
    <property type="term" value="F:monooxygenase activity"/>
    <property type="evidence" value="ECO:0007669"/>
    <property type="project" value="UniProtKB-KW"/>
</dbReference>
<organism evidence="14 15">
    <name type="scientific">Psilocybe cf. subviscida</name>
    <dbReference type="NCBI Taxonomy" id="2480587"/>
    <lineage>
        <taxon>Eukaryota</taxon>
        <taxon>Fungi</taxon>
        <taxon>Dikarya</taxon>
        <taxon>Basidiomycota</taxon>
        <taxon>Agaricomycotina</taxon>
        <taxon>Agaricomycetes</taxon>
        <taxon>Agaricomycetidae</taxon>
        <taxon>Agaricales</taxon>
        <taxon>Agaricineae</taxon>
        <taxon>Strophariaceae</taxon>
        <taxon>Psilocybe</taxon>
    </lineage>
</organism>
<dbReference type="SUPFAM" id="SSF48264">
    <property type="entry name" value="Cytochrome P450"/>
    <property type="match status" value="1"/>
</dbReference>
<keyword evidence="11" id="KW-0503">Monooxygenase</keyword>
<reference evidence="14 15" key="1">
    <citation type="journal article" date="2020" name="ISME J.">
        <title>Uncovering the hidden diversity of litter-decomposition mechanisms in mushroom-forming fungi.</title>
        <authorList>
            <person name="Floudas D."/>
            <person name="Bentzer J."/>
            <person name="Ahren D."/>
            <person name="Johansson T."/>
            <person name="Persson P."/>
            <person name="Tunlid A."/>
        </authorList>
    </citation>
    <scope>NUCLEOTIDE SEQUENCE [LARGE SCALE GENOMIC DNA]</scope>
    <source>
        <strain evidence="14 15">CBS 101986</strain>
    </source>
</reference>
<evidence type="ECO:0000256" key="2">
    <source>
        <dbReference type="ARBA" id="ARBA00004167"/>
    </source>
</evidence>
<dbReference type="PANTHER" id="PTHR46300">
    <property type="entry name" value="P450, PUTATIVE (EUROFUNG)-RELATED-RELATED"/>
    <property type="match status" value="1"/>
</dbReference>
<dbReference type="GO" id="GO:0005506">
    <property type="term" value="F:iron ion binding"/>
    <property type="evidence" value="ECO:0007669"/>
    <property type="project" value="InterPro"/>
</dbReference>
<dbReference type="AlphaFoldDB" id="A0A8H5ARV3"/>
<keyword evidence="9" id="KW-0560">Oxidoreductase</keyword>
<dbReference type="PANTHER" id="PTHR46300:SF2">
    <property type="entry name" value="CYTOCHROME P450 MONOOXYGENASE ALNH-RELATED"/>
    <property type="match status" value="1"/>
</dbReference>
<evidence type="ECO:0000256" key="10">
    <source>
        <dbReference type="ARBA" id="ARBA00023004"/>
    </source>
</evidence>
<comment type="similarity">
    <text evidence="4">Belongs to the cytochrome P450 family.</text>
</comment>
<proteinExistence type="inferred from homology"/>
<dbReference type="EMBL" id="JAACJJ010000058">
    <property type="protein sequence ID" value="KAF5309842.1"/>
    <property type="molecule type" value="Genomic_DNA"/>
</dbReference>
<dbReference type="Proteomes" id="UP000567179">
    <property type="component" value="Unassembled WGS sequence"/>
</dbReference>
<dbReference type="GO" id="GO:0016705">
    <property type="term" value="F:oxidoreductase activity, acting on paired donors, with incorporation or reduction of molecular oxygen"/>
    <property type="evidence" value="ECO:0007669"/>
    <property type="project" value="InterPro"/>
</dbReference>
<comment type="subcellular location">
    <subcellularLocation>
        <location evidence="2">Membrane</location>
        <topology evidence="2">Single-pass membrane protein</topology>
    </subcellularLocation>
</comment>